<dbReference type="SUPFAM" id="SSF109604">
    <property type="entry name" value="HD-domain/PDEase-like"/>
    <property type="match status" value="1"/>
</dbReference>
<dbReference type="PROSITE" id="PS51832">
    <property type="entry name" value="HD_GYP"/>
    <property type="match status" value="1"/>
</dbReference>
<accession>A0A2R5EXH4</accession>
<dbReference type="EMBL" id="BDQX01000269">
    <property type="protein sequence ID" value="GBG09758.1"/>
    <property type="molecule type" value="Genomic_DNA"/>
</dbReference>
<protein>
    <recommendedName>
        <fullName evidence="1">HD-GYP domain-containing protein</fullName>
    </recommendedName>
</protein>
<dbReference type="Proteomes" id="UP000245202">
    <property type="component" value="Unassembled WGS sequence"/>
</dbReference>
<evidence type="ECO:0000313" key="3">
    <source>
        <dbReference type="Proteomes" id="UP000245202"/>
    </source>
</evidence>
<reference evidence="2 3" key="1">
    <citation type="submission" date="2017-08" db="EMBL/GenBank/DDBJ databases">
        <title>Substantial Increase in Enzyme Production by Combined Drug-Resistance Mutations in Paenibacillus agaridevorans.</title>
        <authorList>
            <person name="Tanaka Y."/>
            <person name="Funane K."/>
            <person name="Hosaka T."/>
            <person name="Shiwa Y."/>
            <person name="Fujita N."/>
            <person name="Miyazaki T."/>
            <person name="Yoshikawa H."/>
            <person name="Murakami K."/>
            <person name="Kasahara K."/>
            <person name="Inaoka T."/>
            <person name="Hiraga Y."/>
            <person name="Ochi K."/>
        </authorList>
    </citation>
    <scope>NUCLEOTIDE SEQUENCE [LARGE SCALE GENOMIC DNA]</scope>
    <source>
        <strain evidence="2 3">T-3040</strain>
    </source>
</reference>
<feature type="domain" description="HD-GYP" evidence="1">
    <location>
        <begin position="126"/>
        <end position="322"/>
    </location>
</feature>
<dbReference type="InterPro" id="IPR037522">
    <property type="entry name" value="HD_GYP_dom"/>
</dbReference>
<dbReference type="RefSeq" id="WP_108994410.1">
    <property type="nucleotide sequence ID" value="NZ_BDQX01000269.1"/>
</dbReference>
<dbReference type="PANTHER" id="PTHR43155:SF2">
    <property type="entry name" value="CYCLIC DI-GMP PHOSPHODIESTERASE PA4108"/>
    <property type="match status" value="1"/>
</dbReference>
<dbReference type="Gene3D" id="1.10.3210.10">
    <property type="entry name" value="Hypothetical protein af1432"/>
    <property type="match status" value="1"/>
</dbReference>
<keyword evidence="3" id="KW-1185">Reference proteome</keyword>
<proteinExistence type="predicted"/>
<evidence type="ECO:0000259" key="1">
    <source>
        <dbReference type="PROSITE" id="PS51832"/>
    </source>
</evidence>
<dbReference type="AlphaFoldDB" id="A0A2R5EXH4"/>
<gene>
    <name evidence="2" type="ORF">PAT3040_04421</name>
</gene>
<dbReference type="PANTHER" id="PTHR43155">
    <property type="entry name" value="CYCLIC DI-GMP PHOSPHODIESTERASE PA4108-RELATED"/>
    <property type="match status" value="1"/>
</dbReference>
<sequence length="374" mass="42153">MKSTTAYALQPGQTLAVPVLNQNGIIMLGAGTRLTEKYIERLLHMKIKEVYVEEDVSAQVEIEKSNLLNSALIPYDQHMHEQSRLDSKAFVEESMSELKTNSTLRRRVSVPVLGDRFFRIYQSIIGELAKVEFVKDSLALMHRKDPSLLEHALNVATLSAIIGFANKYSEKRLYELTAAALLYDIGMVSLPKGLLTKRGKLTVIERKRIENHTIEGYRMLINRTDIPDTAAICALQHHERYDGSGYPYRSKYPDIHEFAEIVAIADIYDALVSERHHRHSYARGNAIEYLLGSGNRLFNLSLVKLFVGHISIYPIGSKVLLNSGQVAVITSVDSSFVQRPIVRIIRESDGSRVTSPYEIDLKVQLEMVIVNAIV</sequence>
<dbReference type="SMART" id="SM00471">
    <property type="entry name" value="HDc"/>
    <property type="match status" value="1"/>
</dbReference>
<dbReference type="InterPro" id="IPR003607">
    <property type="entry name" value="HD/PDEase_dom"/>
</dbReference>
<name>A0A2R5EXH4_9BACL</name>
<evidence type="ECO:0000313" key="2">
    <source>
        <dbReference type="EMBL" id="GBG09758.1"/>
    </source>
</evidence>
<dbReference type="Pfam" id="PF13487">
    <property type="entry name" value="HD_5"/>
    <property type="match status" value="1"/>
</dbReference>
<organism evidence="2 3">
    <name type="scientific">Paenibacillus agaridevorans</name>
    <dbReference type="NCBI Taxonomy" id="171404"/>
    <lineage>
        <taxon>Bacteria</taxon>
        <taxon>Bacillati</taxon>
        <taxon>Bacillota</taxon>
        <taxon>Bacilli</taxon>
        <taxon>Bacillales</taxon>
        <taxon>Paenibacillaceae</taxon>
        <taxon>Paenibacillus</taxon>
    </lineage>
</organism>
<dbReference type="CDD" id="cd00077">
    <property type="entry name" value="HDc"/>
    <property type="match status" value="1"/>
</dbReference>
<comment type="caution">
    <text evidence="2">The sequence shown here is derived from an EMBL/GenBank/DDBJ whole genome shotgun (WGS) entry which is preliminary data.</text>
</comment>